<keyword evidence="9" id="KW-1185">Reference proteome</keyword>
<proteinExistence type="inferred from homology"/>
<evidence type="ECO:0000256" key="3">
    <source>
        <dbReference type="ARBA" id="ARBA00022692"/>
    </source>
</evidence>
<dbReference type="OrthoDB" id="9807354at2"/>
<dbReference type="Proteomes" id="UP000281647">
    <property type="component" value="Unassembled WGS sequence"/>
</dbReference>
<protein>
    <submittedName>
        <fullName evidence="8">Conjugal transfer protein TrbI</fullName>
    </submittedName>
</protein>
<feature type="compositionally biased region" description="Low complexity" evidence="6">
    <location>
        <begin position="99"/>
        <end position="111"/>
    </location>
</feature>
<dbReference type="GO" id="GO:0016020">
    <property type="term" value="C:membrane"/>
    <property type="evidence" value="ECO:0007669"/>
    <property type="project" value="UniProtKB-SubCell"/>
</dbReference>
<evidence type="ECO:0000313" key="8">
    <source>
        <dbReference type="EMBL" id="RUM95298.1"/>
    </source>
</evidence>
<accession>A0A432UZM7</accession>
<dbReference type="Gene3D" id="2.40.128.260">
    <property type="entry name" value="Type IV secretion system, VirB10/TraB/TrbI"/>
    <property type="match status" value="1"/>
</dbReference>
<evidence type="ECO:0000256" key="2">
    <source>
        <dbReference type="ARBA" id="ARBA00010265"/>
    </source>
</evidence>
<dbReference type="EMBL" id="RKST01000053">
    <property type="protein sequence ID" value="RUM95298.1"/>
    <property type="molecule type" value="Genomic_DNA"/>
</dbReference>
<evidence type="ECO:0000256" key="1">
    <source>
        <dbReference type="ARBA" id="ARBA00004167"/>
    </source>
</evidence>
<keyword evidence="3 7" id="KW-0812">Transmembrane</keyword>
<evidence type="ECO:0000256" key="5">
    <source>
        <dbReference type="ARBA" id="ARBA00023136"/>
    </source>
</evidence>
<dbReference type="CDD" id="cd16429">
    <property type="entry name" value="VirB10"/>
    <property type="match status" value="1"/>
</dbReference>
<dbReference type="InterPro" id="IPR005498">
    <property type="entry name" value="T4SS_VirB10/TraB/TrbI"/>
</dbReference>
<dbReference type="RefSeq" id="WP_128628764.1">
    <property type="nucleotide sequence ID" value="NZ_RKST01000053.1"/>
</dbReference>
<dbReference type="Pfam" id="PF03743">
    <property type="entry name" value="TrbI"/>
    <property type="match status" value="1"/>
</dbReference>
<comment type="caution">
    <text evidence="8">The sequence shown here is derived from an EMBL/GenBank/DDBJ whole genome shotgun (WGS) entry which is preliminary data.</text>
</comment>
<comment type="similarity">
    <text evidence="2">Belongs to the TrbI/VirB10 family.</text>
</comment>
<evidence type="ECO:0000256" key="6">
    <source>
        <dbReference type="SAM" id="MobiDB-lite"/>
    </source>
</evidence>
<dbReference type="InterPro" id="IPR042217">
    <property type="entry name" value="T4SS_VirB10/TrbI"/>
</dbReference>
<reference evidence="8 9" key="1">
    <citation type="submission" date="2018-11" db="EMBL/GenBank/DDBJ databases">
        <title>Pseudaminobacter arsenicus sp. nov., an arsenic-resistant bacterium isolated from arsenic-rich aquifers.</title>
        <authorList>
            <person name="Mu Y."/>
        </authorList>
    </citation>
    <scope>NUCLEOTIDE SEQUENCE [LARGE SCALE GENOMIC DNA]</scope>
    <source>
        <strain evidence="8 9">CB3</strain>
    </source>
</reference>
<evidence type="ECO:0000313" key="9">
    <source>
        <dbReference type="Proteomes" id="UP000281647"/>
    </source>
</evidence>
<dbReference type="AlphaFoldDB" id="A0A432UZM7"/>
<feature type="transmembrane region" description="Helical" evidence="7">
    <location>
        <begin position="24"/>
        <end position="44"/>
    </location>
</feature>
<comment type="subcellular location">
    <subcellularLocation>
        <location evidence="1">Membrane</location>
        <topology evidence="1">Single-pass membrane protein</topology>
    </subcellularLocation>
</comment>
<evidence type="ECO:0000256" key="4">
    <source>
        <dbReference type="ARBA" id="ARBA00022989"/>
    </source>
</evidence>
<organism evidence="8 9">
    <name type="scientific">Borborobacter arsenicus</name>
    <dbReference type="NCBI Taxonomy" id="1851146"/>
    <lineage>
        <taxon>Bacteria</taxon>
        <taxon>Pseudomonadati</taxon>
        <taxon>Pseudomonadota</taxon>
        <taxon>Alphaproteobacteria</taxon>
        <taxon>Hyphomicrobiales</taxon>
        <taxon>Phyllobacteriaceae</taxon>
        <taxon>Borborobacter</taxon>
    </lineage>
</organism>
<keyword evidence="5 7" id="KW-0472">Membrane</keyword>
<gene>
    <name evidence="8" type="ORF">EET67_24145</name>
</gene>
<sequence>MTQSLKLGGETTASAPKIRRLNRLPIIGAIALVVIFLAVIFYGLTSRGLRFRDNGDAGSAGSQSASTYADQLTRGVPDGIIGEPIQPQFQPRPIETGEAATNPFPATNPPARTEQQPPTSQLEPEEVWRARLEREQHEQYLREQHRQRMARLQANDAAYDSPIAVSINELNHGPATGTGAVATSSPAGQSARPTSALDLYAAAMQSGMTGVNSDPNGQAGKERFFNQHIAELGYLPNPVVPQMSPYELKRGSVIPATLITGINSDLPGRITAQVSQNVYDSATGRHLLIPQGAKLFGRYDSNVSFGQNRVLVIWTDIIFPNGSTLQLGGMAGTDSAGYGGFNDHVDNHYFRTFGSAVLVALIGAGTEMMIPQDRNAFGTSNSVEDAARRSFAETFGQMSQQTLSRNLNVQPTLKIRPGYRFNVLVDQDIILHPQ</sequence>
<name>A0A432UZM7_9HYPH</name>
<dbReference type="NCBIfam" id="NF010405">
    <property type="entry name" value="PRK13831.1"/>
    <property type="match status" value="1"/>
</dbReference>
<feature type="region of interest" description="Disordered" evidence="6">
    <location>
        <begin position="74"/>
        <end position="121"/>
    </location>
</feature>
<keyword evidence="4 7" id="KW-1133">Transmembrane helix</keyword>
<evidence type="ECO:0000256" key="7">
    <source>
        <dbReference type="SAM" id="Phobius"/>
    </source>
</evidence>